<accession>A0AAE0JNL0</accession>
<feature type="transmembrane region" description="Helical" evidence="1">
    <location>
        <begin position="37"/>
        <end position="60"/>
    </location>
</feature>
<proteinExistence type="predicted"/>
<feature type="transmembrane region" description="Helical" evidence="1">
    <location>
        <begin position="72"/>
        <end position="93"/>
    </location>
</feature>
<evidence type="ECO:0000256" key="1">
    <source>
        <dbReference type="SAM" id="Phobius"/>
    </source>
</evidence>
<keyword evidence="3" id="KW-1185">Reference proteome</keyword>
<dbReference type="RefSeq" id="XP_062686185.1">
    <property type="nucleotide sequence ID" value="XM_062822554.1"/>
</dbReference>
<keyword evidence="1" id="KW-0812">Transmembrane</keyword>
<sequence>MEQQEQQQGKTRLMEDETEVTNFETTPVTNSWFSRSWSLYAISLVTSLCFLAALVGLLAAFDKKTVDDKQQFTLNTAIAVLSAATKATLLYSISDAIGQWNWIVFSGPRRRRLLDFDRIASASRGPLGSLILLVDKNVKRISIVRMGALLTLLSVAMDPFAQQLLKYRQVPRYREDLDGEGASVSRAMKYSRGSKYVLRETDSDGGALVDAEADLTMQSAIMYGIAEPLESVLQQTKFRCPNGECPFKGDFATLAVCSSCMNLTDQLLIKKVDPDKQLNISLSHSKGARSVVTRRGDPIVQYSLPNDQYLDNSIAMTMKGTANPAEVITQDRLDWQQKAKTLIWSQSIIRHRTDPVQLLPDQESNQVEAIECALYYCVKQITTANVTSGRYFEESIEDTPFVRDPESWTFDLDGDNLQGLSNLTAAQNDSIAFHPRLSRFPRTDLSLRLNLDNHHNVYNINQVAVDGISAFMQRTFSTCVSPLTNCSDSAAGMGSKDFEAAAVSLSDNWKPINGYYDLRSNWFSPSIARVFWETDDLKQKWASIAQGLTNVIRRGADNLTDAFEYGADNPVFGGINEVRSVEYLEPVYHIDWWWIILHCALELVGILFIVLTALRSTSWSWKLGWWGARLSGGGGAAQGEVLMSRRKEPLPLWGTKWLRFWPTARRLRVFWMVLRQCRRWRLEGGLRR</sequence>
<dbReference type="GeneID" id="87859708"/>
<dbReference type="AlphaFoldDB" id="A0AAE0JNL0"/>
<dbReference type="Pfam" id="PF11374">
    <property type="entry name" value="DUF3176"/>
    <property type="match status" value="1"/>
</dbReference>
<reference evidence="2" key="1">
    <citation type="journal article" date="2023" name="Mol. Phylogenet. Evol.">
        <title>Genome-scale phylogeny and comparative genomics of the fungal order Sordariales.</title>
        <authorList>
            <person name="Hensen N."/>
            <person name="Bonometti L."/>
            <person name="Westerberg I."/>
            <person name="Brannstrom I.O."/>
            <person name="Guillou S."/>
            <person name="Cros-Aarteil S."/>
            <person name="Calhoun S."/>
            <person name="Haridas S."/>
            <person name="Kuo A."/>
            <person name="Mondo S."/>
            <person name="Pangilinan J."/>
            <person name="Riley R."/>
            <person name="LaButti K."/>
            <person name="Andreopoulos B."/>
            <person name="Lipzen A."/>
            <person name="Chen C."/>
            <person name="Yan M."/>
            <person name="Daum C."/>
            <person name="Ng V."/>
            <person name="Clum A."/>
            <person name="Steindorff A."/>
            <person name="Ohm R.A."/>
            <person name="Martin F."/>
            <person name="Silar P."/>
            <person name="Natvig D.O."/>
            <person name="Lalanne C."/>
            <person name="Gautier V."/>
            <person name="Ament-Velasquez S.L."/>
            <person name="Kruys A."/>
            <person name="Hutchinson M.I."/>
            <person name="Powell A.J."/>
            <person name="Barry K."/>
            <person name="Miller A.N."/>
            <person name="Grigoriev I.V."/>
            <person name="Debuchy R."/>
            <person name="Gladieux P."/>
            <person name="Hiltunen Thoren M."/>
            <person name="Johannesson H."/>
        </authorList>
    </citation>
    <scope>NUCLEOTIDE SEQUENCE</scope>
    <source>
        <strain evidence="2">CBS 560.94</strain>
    </source>
</reference>
<comment type="caution">
    <text evidence="2">The sequence shown here is derived from an EMBL/GenBank/DDBJ whole genome shotgun (WGS) entry which is preliminary data.</text>
</comment>
<gene>
    <name evidence="2" type="ORF">B0H65DRAFT_25604</name>
</gene>
<dbReference type="PANTHER" id="PTHR35394:SF5">
    <property type="entry name" value="DUF3176 DOMAIN-CONTAINING PROTEIN"/>
    <property type="match status" value="1"/>
</dbReference>
<protein>
    <submittedName>
        <fullName evidence="2">Uncharacterized protein</fullName>
    </submittedName>
</protein>
<dbReference type="EMBL" id="JAUEPP010000001">
    <property type="protein sequence ID" value="KAK3354807.1"/>
    <property type="molecule type" value="Genomic_DNA"/>
</dbReference>
<evidence type="ECO:0000313" key="3">
    <source>
        <dbReference type="Proteomes" id="UP001278500"/>
    </source>
</evidence>
<feature type="transmembrane region" description="Helical" evidence="1">
    <location>
        <begin position="592"/>
        <end position="614"/>
    </location>
</feature>
<keyword evidence="1" id="KW-1133">Transmembrane helix</keyword>
<keyword evidence="1" id="KW-0472">Membrane</keyword>
<name>A0AAE0JNL0_9PEZI</name>
<evidence type="ECO:0000313" key="2">
    <source>
        <dbReference type="EMBL" id="KAK3354807.1"/>
    </source>
</evidence>
<dbReference type="PANTHER" id="PTHR35394">
    <property type="entry name" value="DUF3176 DOMAIN-CONTAINING PROTEIN"/>
    <property type="match status" value="1"/>
</dbReference>
<reference evidence="2" key="2">
    <citation type="submission" date="2023-06" db="EMBL/GenBank/DDBJ databases">
        <authorList>
            <consortium name="Lawrence Berkeley National Laboratory"/>
            <person name="Haridas S."/>
            <person name="Hensen N."/>
            <person name="Bonometti L."/>
            <person name="Westerberg I."/>
            <person name="Brannstrom I.O."/>
            <person name="Guillou S."/>
            <person name="Cros-Aarteil S."/>
            <person name="Calhoun S."/>
            <person name="Kuo A."/>
            <person name="Mondo S."/>
            <person name="Pangilinan J."/>
            <person name="Riley R."/>
            <person name="Labutti K."/>
            <person name="Andreopoulos B."/>
            <person name="Lipzen A."/>
            <person name="Chen C."/>
            <person name="Yanf M."/>
            <person name="Daum C."/>
            <person name="Ng V."/>
            <person name="Clum A."/>
            <person name="Steindorff A."/>
            <person name="Ohm R."/>
            <person name="Martin F."/>
            <person name="Silar P."/>
            <person name="Natvig D."/>
            <person name="Lalanne C."/>
            <person name="Gautier V."/>
            <person name="Ament-Velasquez S.L."/>
            <person name="Kruys A."/>
            <person name="Hutchinson M.I."/>
            <person name="Powell A.J."/>
            <person name="Barry K."/>
            <person name="Miller A.N."/>
            <person name="Grigoriev I.V."/>
            <person name="Debuchy R."/>
            <person name="Gladieux P."/>
            <person name="Thoren M.H."/>
            <person name="Johannesson H."/>
        </authorList>
    </citation>
    <scope>NUCLEOTIDE SEQUENCE</scope>
    <source>
        <strain evidence="2">CBS 560.94</strain>
    </source>
</reference>
<dbReference type="Proteomes" id="UP001278500">
    <property type="component" value="Unassembled WGS sequence"/>
</dbReference>
<organism evidence="2 3">
    <name type="scientific">Neurospora tetraspora</name>
    <dbReference type="NCBI Taxonomy" id="94610"/>
    <lineage>
        <taxon>Eukaryota</taxon>
        <taxon>Fungi</taxon>
        <taxon>Dikarya</taxon>
        <taxon>Ascomycota</taxon>
        <taxon>Pezizomycotina</taxon>
        <taxon>Sordariomycetes</taxon>
        <taxon>Sordariomycetidae</taxon>
        <taxon>Sordariales</taxon>
        <taxon>Sordariaceae</taxon>
        <taxon>Neurospora</taxon>
    </lineage>
</organism>
<dbReference type="InterPro" id="IPR021514">
    <property type="entry name" value="DUF3176"/>
</dbReference>